<dbReference type="AlphaFoldDB" id="A0A841QIY4"/>
<evidence type="ECO:0000256" key="1">
    <source>
        <dbReference type="SAM" id="MobiDB-lite"/>
    </source>
</evidence>
<dbReference type="Proteomes" id="UP000578000">
    <property type="component" value="Unassembled WGS sequence"/>
</dbReference>
<reference evidence="2 3" key="1">
    <citation type="submission" date="2020-08" db="EMBL/GenBank/DDBJ databases">
        <title>Genomic Encyclopedia of Type Strains, Phase IV (KMG-IV): sequencing the most valuable type-strain genomes for metagenomic binning, comparative biology and taxonomic classification.</title>
        <authorList>
            <person name="Goeker M."/>
        </authorList>
    </citation>
    <scope>NUCLEOTIDE SEQUENCE [LARGE SCALE GENOMIC DNA]</scope>
    <source>
        <strain evidence="2 3">DSM 4491</strain>
    </source>
</reference>
<name>A0A841QIY4_9PROT</name>
<evidence type="ECO:0000313" key="2">
    <source>
        <dbReference type="EMBL" id="MBB6458561.1"/>
    </source>
</evidence>
<organism evidence="2 3">
    <name type="scientific">Acetobacter lovaniensis</name>
    <dbReference type="NCBI Taxonomy" id="104100"/>
    <lineage>
        <taxon>Bacteria</taxon>
        <taxon>Pseudomonadati</taxon>
        <taxon>Pseudomonadota</taxon>
        <taxon>Alphaproteobacteria</taxon>
        <taxon>Acetobacterales</taxon>
        <taxon>Acetobacteraceae</taxon>
        <taxon>Acetobacter</taxon>
    </lineage>
</organism>
<evidence type="ECO:0000313" key="3">
    <source>
        <dbReference type="Proteomes" id="UP000578000"/>
    </source>
</evidence>
<sequence length="90" mass="9639">MPVASGMVGALAMAAEQPPLADHITIEEPPVTHLAASQPQDRRRPAPEARPSSSVTEKASAYDASIRSIEVDGQRFDLQATPETHTGKRH</sequence>
<gene>
    <name evidence="2" type="ORF">HNR55_003170</name>
</gene>
<proteinExistence type="predicted"/>
<comment type="caution">
    <text evidence="2">The sequence shown here is derived from an EMBL/GenBank/DDBJ whole genome shotgun (WGS) entry which is preliminary data.</text>
</comment>
<dbReference type="EMBL" id="JACHIE010000023">
    <property type="protein sequence ID" value="MBB6458561.1"/>
    <property type="molecule type" value="Genomic_DNA"/>
</dbReference>
<feature type="region of interest" description="Disordered" evidence="1">
    <location>
        <begin position="28"/>
        <end position="62"/>
    </location>
</feature>
<protein>
    <submittedName>
        <fullName evidence="2">Uncharacterized protein</fullName>
    </submittedName>
</protein>
<keyword evidence="3" id="KW-1185">Reference proteome</keyword>
<accession>A0A841QIY4</accession>